<evidence type="ECO:0000256" key="1">
    <source>
        <dbReference type="SAM" id="Phobius"/>
    </source>
</evidence>
<dbReference type="PIRSF" id="PIRSF015921">
    <property type="entry name" value="FA_sphinglp_des"/>
    <property type="match status" value="1"/>
</dbReference>
<feature type="domain" description="Fatty acid desaturase" evidence="2">
    <location>
        <begin position="96"/>
        <end position="368"/>
    </location>
</feature>
<dbReference type="EMBL" id="LR134182">
    <property type="protein sequence ID" value="VEB41894.1"/>
    <property type="molecule type" value="Genomic_DNA"/>
</dbReference>
<dbReference type="InterPro" id="IPR012171">
    <property type="entry name" value="Fatty_acid_desaturase"/>
</dbReference>
<keyword evidence="1" id="KW-1133">Transmembrane helix</keyword>
<dbReference type="Proteomes" id="UP000275777">
    <property type="component" value="Chromosome"/>
</dbReference>
<accession>A0A3S4LIX4</accession>
<reference evidence="3 4" key="1">
    <citation type="submission" date="2018-12" db="EMBL/GenBank/DDBJ databases">
        <authorList>
            <consortium name="Pathogen Informatics"/>
        </authorList>
    </citation>
    <scope>NUCLEOTIDE SEQUENCE [LARGE SCALE GENOMIC DNA]</scope>
    <source>
        <strain evidence="3 4">NCTC9695</strain>
    </source>
</reference>
<keyword evidence="1" id="KW-0472">Membrane</keyword>
<dbReference type="GO" id="GO:0008610">
    <property type="term" value="P:lipid biosynthetic process"/>
    <property type="evidence" value="ECO:0007669"/>
    <property type="project" value="UniProtKB-ARBA"/>
</dbReference>
<keyword evidence="1" id="KW-0812">Transmembrane</keyword>
<protein>
    <submittedName>
        <fullName evidence="3">Stearoyl-CoA 9-desaturase</fullName>
        <ecNumber evidence="3">1.14.19.-</ecNumber>
    </submittedName>
</protein>
<evidence type="ECO:0000313" key="3">
    <source>
        <dbReference type="EMBL" id="VEB41894.1"/>
    </source>
</evidence>
<keyword evidence="3" id="KW-0560">Oxidoreductase</keyword>
<dbReference type="EC" id="1.14.19.-" evidence="3"/>
<dbReference type="GO" id="GO:0016717">
    <property type="term" value="F:oxidoreductase activity, acting on paired donors, with oxidation of a pair of donors resulting in the reduction of molecular oxygen to two molecules of water"/>
    <property type="evidence" value="ECO:0007669"/>
    <property type="project" value="TreeGrafter"/>
</dbReference>
<feature type="transmembrane region" description="Helical" evidence="1">
    <location>
        <begin position="132"/>
        <end position="151"/>
    </location>
</feature>
<feature type="transmembrane region" description="Helical" evidence="1">
    <location>
        <begin position="235"/>
        <end position="256"/>
    </location>
</feature>
<evidence type="ECO:0000259" key="2">
    <source>
        <dbReference type="Pfam" id="PF00487"/>
    </source>
</evidence>
<dbReference type="GO" id="GO:0016020">
    <property type="term" value="C:membrane"/>
    <property type="evidence" value="ECO:0007669"/>
    <property type="project" value="TreeGrafter"/>
</dbReference>
<organism evidence="3 4">
    <name type="scientific">Chromobacterium violaceum</name>
    <dbReference type="NCBI Taxonomy" id="536"/>
    <lineage>
        <taxon>Bacteria</taxon>
        <taxon>Pseudomonadati</taxon>
        <taxon>Pseudomonadota</taxon>
        <taxon>Betaproteobacteria</taxon>
        <taxon>Neisseriales</taxon>
        <taxon>Chromobacteriaceae</taxon>
        <taxon>Chromobacterium</taxon>
    </lineage>
</organism>
<feature type="transmembrane region" description="Helical" evidence="1">
    <location>
        <begin position="100"/>
        <end position="120"/>
    </location>
</feature>
<dbReference type="PANTHER" id="PTHR19353">
    <property type="entry name" value="FATTY ACID DESATURASE 2"/>
    <property type="match status" value="1"/>
</dbReference>
<feature type="transmembrane region" description="Helical" evidence="1">
    <location>
        <begin position="195"/>
        <end position="214"/>
    </location>
</feature>
<dbReference type="Pfam" id="PF00487">
    <property type="entry name" value="FA_desaturase"/>
    <property type="match status" value="1"/>
</dbReference>
<proteinExistence type="predicted"/>
<sequence>MKAPDDRAKPSGKPGLAPVIGVCVTAFRFGLLESACRPYHLFGRGPFFETLKSRVDAYFQQTGQRHTGNRLLHFKTAFAYALAGFSYAALVWGAEHWWSALLAGFGLAQGLVLIAFNVMHDGAHGSYSRKRWVNWLMGSSMEVLGGSQSLWQQKHNVLHHTYTNVDGKDDDIALGSLMRLSPATPWRPWHRLQHWYAVFLYSLLTLFWLLFSDWHKMIRGKIGDTPLPKRAWWEWPYFVATKLLYVGYTLVLPALYHPFSHVLLAFIGVHLLFGLTLSVVFQLAHTVEGAAFPLPGDDGKMADEWAVHQLKTTANFACGNRLVTFYMGGLNFQVEHHLFRKTSHVHYPALSRIVADACREHGMPYQSFQSVWAAMKAHFRFLKQMGRQPAALSAGPVAAATRI</sequence>
<evidence type="ECO:0000313" key="4">
    <source>
        <dbReference type="Proteomes" id="UP000275777"/>
    </source>
</evidence>
<gene>
    <name evidence="3" type="primary">desA3</name>
    <name evidence="3" type="ORF">NCTC9695_02336</name>
</gene>
<feature type="transmembrane region" description="Helical" evidence="1">
    <location>
        <begin position="77"/>
        <end position="94"/>
    </location>
</feature>
<name>A0A3S4LIX4_CHRVL</name>
<dbReference type="PANTHER" id="PTHR19353:SF19">
    <property type="entry name" value="DELTA(5) FATTY ACID DESATURASE C-RELATED"/>
    <property type="match status" value="1"/>
</dbReference>
<dbReference type="InterPro" id="IPR005804">
    <property type="entry name" value="FA_desaturase_dom"/>
</dbReference>
<dbReference type="AlphaFoldDB" id="A0A3S4LIX4"/>
<feature type="transmembrane region" description="Helical" evidence="1">
    <location>
        <begin position="262"/>
        <end position="284"/>
    </location>
</feature>
<dbReference type="CDD" id="cd03506">
    <property type="entry name" value="Delta6-FADS-like"/>
    <property type="match status" value="1"/>
</dbReference>